<dbReference type="FunFam" id="3.90.70.10:FF:000072">
    <property type="entry name" value="Cysteine proteinase"/>
    <property type="match status" value="1"/>
</dbReference>
<evidence type="ECO:0000259" key="8">
    <source>
        <dbReference type="PROSITE" id="PS50203"/>
    </source>
</evidence>
<name>A0AA40F6V3_9PEZI</name>
<feature type="compositionally biased region" description="Basic residues" evidence="7">
    <location>
        <begin position="709"/>
        <end position="718"/>
    </location>
</feature>
<evidence type="ECO:0000256" key="2">
    <source>
        <dbReference type="ARBA" id="ARBA00022670"/>
    </source>
</evidence>
<dbReference type="SMART" id="SM00230">
    <property type="entry name" value="CysPc"/>
    <property type="match status" value="1"/>
</dbReference>
<feature type="compositionally biased region" description="Basic and acidic residues" evidence="7">
    <location>
        <begin position="691"/>
        <end position="708"/>
    </location>
</feature>
<feature type="region of interest" description="Disordered" evidence="7">
    <location>
        <begin position="902"/>
        <end position="1102"/>
    </location>
</feature>
<dbReference type="SUPFAM" id="SSF54001">
    <property type="entry name" value="Cysteine proteinases"/>
    <property type="match status" value="1"/>
</dbReference>
<keyword evidence="2 6" id="KW-0645">Protease</keyword>
<feature type="compositionally biased region" description="Basic and acidic residues" evidence="7">
    <location>
        <begin position="1331"/>
        <end position="1355"/>
    </location>
</feature>
<sequence length="1361" mass="153329">MSSDSDSSVDGPMGRRVMAEMPVILPHGADHRGRPRQPQKKVDDFWRKFTTKAPGKATALLPKTSHAETLAQRATAKETTSAPALASYDEAAALCRAKVDKIIQECRRLNQKYRDPHFDLEFDLKTGRRDCLQSLDNIADSDLSSDSDSDSGHSHSPGPAPRPRPPQPFPPPPPFPRPPYPRPPSPARLHRRHRQGERHPRRRQDGATPGARFTPKSVARVSQIFDAPQFFIDGPTANDVRQGRDGDCWLMAALCTMSDKPGLIERICVARDEAVGVYGFVFHRDGGWFSEIIDDKLFLTKPDYDEAVSDRPNIERMLWEDGRERVDSDEVYRRAYQSNSGALYFAQCEEPNETWLPLLEKAYAKAHGDYATLEGGCSGEGVEDLTGGVTSEVFIGDILDREAFWKEEMLQVNKEFLFGCSTGLWGRGWGERKGIVEQHAYSVMKAVEVDGERLLLLKNPWGKTEWKGAWSDGSKEWTPEWLQKLGHRFGDDGAFWISYKDLLRKYQNFDRTRLFDDSWKVTSLWTTLSVPWTIEYHDTKFVFQLDKPGPVVLVLSQLDDRYFRGLEGQYTFSLAFRVHKAGHDDYLVRTQGSYRMKRSVNVELELEAGEYVVLVKIDADRFDELIPAEDMVRRNAKYRREKLLRIALAYDLAHSKAKIVETEEEKAAREAYEKRKKDKYRERMKKSMMKEKERIYYQKDKQISDMRKVKQKKKQRRKEKMERKEKEARKMEEEMREELEKARRKWEADKGQTVEVQGKSADDKPGGGGPGDDKPKESAAGGEEEKGVEPDVKGDAGAKSEVEPKKTQVDSETTPGEAKGTGTGSKAREDQEVQDRVGAMKKEQELRTIELEIGQRMKDDMREKEEYARFRREQIATVEVEVRRRWEEERREKAELEHMLRQRVEEELRKRAEDSRKEQEEVNRRVAEEMKRRGFHEYLADVEETRGRDEGKTERKGAQVDEKGPTGPPGALQSDQVGSQQRPGEGKQAEAGSSEGAASTDPGENTPPTSPSAISATAPSSSVYHTPTGGSNLEALGMERKDAGPEPQREQPSRADQVSGGSGSPDTVKNDETAPAADGQPETKTDVEKAAKYPPTTSITPQFEAKLQTVLGALEAITSFKDELKNVLGDRGRPPPPPPPPPPSSRGRRGGGGRSRSPSRSPNRPPHHDPRGHSPPRFPRGPSPNPHHGPRGHSPPPPPPPPLRPFPGGGFNFNPDDSDRDDLISLGTVSDVTDRELDYRVEDSLRHMRGMSSHHRGGGGPPVVSSHSPSRHDHRRRGGEDRFERDPWNAVAVVGLRVYYKVAEEDKDKETVRLRVVRPNPYELEGEEGEGGEKGEEKKEGEDEAKVLDVDDSAKDATIIG</sequence>
<feature type="domain" description="Calpain catalytic" evidence="8">
    <location>
        <begin position="174"/>
        <end position="515"/>
    </location>
</feature>
<dbReference type="Pfam" id="PF00648">
    <property type="entry name" value="Peptidase_C2"/>
    <property type="match status" value="1"/>
</dbReference>
<feature type="active site" evidence="5 6">
    <location>
        <position position="248"/>
    </location>
</feature>
<reference evidence="9" key="1">
    <citation type="submission" date="2023-06" db="EMBL/GenBank/DDBJ databases">
        <title>Genome-scale phylogeny and comparative genomics of the fungal order Sordariales.</title>
        <authorList>
            <consortium name="Lawrence Berkeley National Laboratory"/>
            <person name="Hensen N."/>
            <person name="Bonometti L."/>
            <person name="Westerberg I."/>
            <person name="Brannstrom I.O."/>
            <person name="Guillou S."/>
            <person name="Cros-Aarteil S."/>
            <person name="Calhoun S."/>
            <person name="Haridas S."/>
            <person name="Kuo A."/>
            <person name="Mondo S."/>
            <person name="Pangilinan J."/>
            <person name="Riley R."/>
            <person name="LaButti K."/>
            <person name="Andreopoulos B."/>
            <person name="Lipzen A."/>
            <person name="Chen C."/>
            <person name="Yanf M."/>
            <person name="Daum C."/>
            <person name="Ng V."/>
            <person name="Clum A."/>
            <person name="Steindorff A."/>
            <person name="Ohm R."/>
            <person name="Martin F."/>
            <person name="Silar P."/>
            <person name="Natvig D."/>
            <person name="Lalanne C."/>
            <person name="Gautier V."/>
            <person name="Ament-velasquez S.L."/>
            <person name="Kruys A."/>
            <person name="Hutchinson M.I."/>
            <person name="Powell A.J."/>
            <person name="Barry K."/>
            <person name="Miller A.N."/>
            <person name="Grigoriev I.V."/>
            <person name="Debuchy R."/>
            <person name="Gladieux P."/>
            <person name="Thoren M.H."/>
            <person name="Johannesson H."/>
        </authorList>
    </citation>
    <scope>NUCLEOTIDE SEQUENCE</scope>
    <source>
        <strain evidence="9">SMH3187-1</strain>
    </source>
</reference>
<feature type="compositionally biased region" description="Basic and acidic residues" evidence="7">
    <location>
        <begin position="902"/>
        <end position="964"/>
    </location>
</feature>
<feature type="region of interest" description="Disordered" evidence="7">
    <location>
        <begin position="1320"/>
        <end position="1361"/>
    </location>
</feature>
<evidence type="ECO:0000256" key="1">
    <source>
        <dbReference type="ARBA" id="ARBA00007623"/>
    </source>
</evidence>
<feature type="compositionally biased region" description="Basic residues" evidence="7">
    <location>
        <begin position="1247"/>
        <end position="1257"/>
    </location>
</feature>
<feature type="compositionally biased region" description="Basic and acidic residues" evidence="7">
    <location>
        <begin position="1081"/>
        <end position="1091"/>
    </location>
</feature>
<feature type="region of interest" description="Disordered" evidence="7">
    <location>
        <begin position="65"/>
        <end position="84"/>
    </location>
</feature>
<feature type="compositionally biased region" description="Low complexity" evidence="7">
    <location>
        <begin position="1011"/>
        <end position="1022"/>
    </location>
</feature>
<evidence type="ECO:0000256" key="6">
    <source>
        <dbReference type="PROSITE-ProRule" id="PRU00239"/>
    </source>
</evidence>
<comment type="caution">
    <text evidence="9">The sequence shown here is derived from an EMBL/GenBank/DDBJ whole genome shotgun (WGS) entry which is preliminary data.</text>
</comment>
<keyword evidence="10" id="KW-1185">Reference proteome</keyword>
<keyword evidence="3 6" id="KW-0378">Hydrolase</keyword>
<dbReference type="PANTHER" id="PTHR10183:SF379">
    <property type="entry name" value="CALPAIN-5"/>
    <property type="match status" value="1"/>
</dbReference>
<dbReference type="EMBL" id="JAUKUD010000002">
    <property type="protein sequence ID" value="KAK0752337.1"/>
    <property type="molecule type" value="Genomic_DNA"/>
</dbReference>
<feature type="region of interest" description="Disordered" evidence="7">
    <location>
        <begin position="1124"/>
        <end position="1286"/>
    </location>
</feature>
<evidence type="ECO:0000256" key="4">
    <source>
        <dbReference type="ARBA" id="ARBA00022807"/>
    </source>
</evidence>
<gene>
    <name evidence="9" type="ORF">B0T18DRAFT_458839</name>
</gene>
<feature type="compositionally biased region" description="Basic and acidic residues" evidence="7">
    <location>
        <begin position="719"/>
        <end position="752"/>
    </location>
</feature>
<dbReference type="PROSITE" id="PS50203">
    <property type="entry name" value="CALPAIN_CAT"/>
    <property type="match status" value="1"/>
</dbReference>
<feature type="compositionally biased region" description="Basic and acidic residues" evidence="7">
    <location>
        <begin position="1037"/>
        <end position="1053"/>
    </location>
</feature>
<dbReference type="InterPro" id="IPR001300">
    <property type="entry name" value="Peptidase_C2_calpain_cat"/>
</dbReference>
<feature type="compositionally biased region" description="Basic and acidic residues" evidence="7">
    <location>
        <begin position="1232"/>
        <end position="1246"/>
    </location>
</feature>
<evidence type="ECO:0000313" key="9">
    <source>
        <dbReference type="EMBL" id="KAK0752337.1"/>
    </source>
</evidence>
<feature type="compositionally biased region" description="Basic and acidic residues" evidence="7">
    <location>
        <begin position="826"/>
        <end position="841"/>
    </location>
</feature>
<feature type="compositionally biased region" description="Low complexity" evidence="7">
    <location>
        <begin position="989"/>
        <end position="999"/>
    </location>
</feature>
<keyword evidence="4 6" id="KW-0788">Thiol protease</keyword>
<protein>
    <recommendedName>
        <fullName evidence="8">Calpain catalytic domain-containing protein</fullName>
    </recommendedName>
</protein>
<feature type="compositionally biased region" description="Pro residues" evidence="7">
    <location>
        <begin position="1134"/>
        <end position="1144"/>
    </location>
</feature>
<dbReference type="Gene3D" id="3.90.70.10">
    <property type="entry name" value="Cysteine proteinases"/>
    <property type="match status" value="1"/>
</dbReference>
<dbReference type="InterPro" id="IPR038765">
    <property type="entry name" value="Papain-like_cys_pep_sf"/>
</dbReference>
<feature type="compositionally biased region" description="Basic and acidic residues" evidence="7">
    <location>
        <begin position="760"/>
        <end position="809"/>
    </location>
</feature>
<dbReference type="InterPro" id="IPR022684">
    <property type="entry name" value="Calpain_cysteine_protease"/>
</dbReference>
<feature type="compositionally biased region" description="Basic residues" evidence="7">
    <location>
        <begin position="188"/>
        <end position="202"/>
    </location>
</feature>
<dbReference type="Proteomes" id="UP001172155">
    <property type="component" value="Unassembled WGS sequence"/>
</dbReference>
<proteinExistence type="inferred from homology"/>
<evidence type="ECO:0000313" key="10">
    <source>
        <dbReference type="Proteomes" id="UP001172155"/>
    </source>
</evidence>
<feature type="compositionally biased region" description="Pro residues" evidence="7">
    <location>
        <begin position="158"/>
        <end position="186"/>
    </location>
</feature>
<feature type="compositionally biased region" description="Polar residues" evidence="7">
    <location>
        <begin position="973"/>
        <end position="982"/>
    </location>
</feature>
<feature type="compositionally biased region" description="Basic and acidic residues" evidence="7">
    <location>
        <begin position="1124"/>
        <end position="1133"/>
    </location>
</feature>
<feature type="active site" evidence="5 6">
    <location>
        <position position="439"/>
    </location>
</feature>
<feature type="region of interest" description="Disordered" evidence="7">
    <location>
        <begin position="139"/>
        <end position="216"/>
    </location>
</feature>
<dbReference type="CDD" id="cd00044">
    <property type="entry name" value="CysPc"/>
    <property type="match status" value="1"/>
</dbReference>
<dbReference type="GO" id="GO:0004198">
    <property type="term" value="F:calcium-dependent cysteine-type endopeptidase activity"/>
    <property type="evidence" value="ECO:0007669"/>
    <property type="project" value="InterPro"/>
</dbReference>
<dbReference type="GO" id="GO:0006508">
    <property type="term" value="P:proteolysis"/>
    <property type="evidence" value="ECO:0007669"/>
    <property type="project" value="UniProtKB-KW"/>
</dbReference>
<evidence type="ECO:0000256" key="3">
    <source>
        <dbReference type="ARBA" id="ARBA00022801"/>
    </source>
</evidence>
<feature type="active site" evidence="5 6">
    <location>
        <position position="459"/>
    </location>
</feature>
<dbReference type="PANTHER" id="PTHR10183">
    <property type="entry name" value="CALPAIN"/>
    <property type="match status" value="1"/>
</dbReference>
<evidence type="ECO:0000256" key="7">
    <source>
        <dbReference type="SAM" id="MobiDB-lite"/>
    </source>
</evidence>
<evidence type="ECO:0000256" key="5">
    <source>
        <dbReference type="PIRSR" id="PIRSR622684-1"/>
    </source>
</evidence>
<feature type="compositionally biased region" description="Pro residues" evidence="7">
    <location>
        <begin position="1176"/>
        <end position="1205"/>
    </location>
</feature>
<accession>A0AA40F6V3</accession>
<feature type="region of interest" description="Disordered" evidence="7">
    <location>
        <begin position="691"/>
        <end position="841"/>
    </location>
</feature>
<organism evidence="9 10">
    <name type="scientific">Schizothecium vesticola</name>
    <dbReference type="NCBI Taxonomy" id="314040"/>
    <lineage>
        <taxon>Eukaryota</taxon>
        <taxon>Fungi</taxon>
        <taxon>Dikarya</taxon>
        <taxon>Ascomycota</taxon>
        <taxon>Pezizomycotina</taxon>
        <taxon>Sordariomycetes</taxon>
        <taxon>Sordariomycetidae</taxon>
        <taxon>Sordariales</taxon>
        <taxon>Schizotheciaceae</taxon>
        <taxon>Schizothecium</taxon>
    </lineage>
</organism>
<comment type="similarity">
    <text evidence="1">Belongs to the peptidase C2 family.</text>
</comment>